<sequence>MVSLRRTTASMTLNRSSSRIDIVILSVAAIVASGAVGIDAG</sequence>
<reference evidence="3" key="1">
    <citation type="submission" date="2017-01" db="EMBL/GenBank/DDBJ databases">
        <title>Genome Analysis of Deinococcus marmoris KOPRI26562.</title>
        <authorList>
            <person name="Kim J.H."/>
            <person name="Oh H.-M."/>
        </authorList>
    </citation>
    <scope>NUCLEOTIDE SEQUENCE [LARGE SCALE GENOMIC DNA]</scope>
    <source>
        <strain evidence="3">PAMC 26633</strain>
    </source>
</reference>
<evidence type="ECO:0000313" key="2">
    <source>
        <dbReference type="EMBL" id="OXC77876.1"/>
    </source>
</evidence>
<name>A0A226X346_CABSO</name>
<evidence type="ECO:0000313" key="3">
    <source>
        <dbReference type="Proteomes" id="UP000214720"/>
    </source>
</evidence>
<gene>
    <name evidence="2" type="ORF">BSU04_14650</name>
</gene>
<accession>A0A226X346</accession>
<keyword evidence="1" id="KW-0812">Transmembrane</keyword>
<protein>
    <submittedName>
        <fullName evidence="2">Uncharacterized protein</fullName>
    </submittedName>
</protein>
<dbReference type="Proteomes" id="UP000214720">
    <property type="component" value="Unassembled WGS sequence"/>
</dbReference>
<comment type="caution">
    <text evidence="2">The sequence shown here is derived from an EMBL/GenBank/DDBJ whole genome shotgun (WGS) entry which is preliminary data.</text>
</comment>
<proteinExistence type="predicted"/>
<organism evidence="2 3">
    <name type="scientific">Caballeronia sordidicola</name>
    <name type="common">Burkholderia sordidicola</name>
    <dbReference type="NCBI Taxonomy" id="196367"/>
    <lineage>
        <taxon>Bacteria</taxon>
        <taxon>Pseudomonadati</taxon>
        <taxon>Pseudomonadota</taxon>
        <taxon>Betaproteobacteria</taxon>
        <taxon>Burkholderiales</taxon>
        <taxon>Burkholderiaceae</taxon>
        <taxon>Caballeronia</taxon>
    </lineage>
</organism>
<evidence type="ECO:0000256" key="1">
    <source>
        <dbReference type="SAM" id="Phobius"/>
    </source>
</evidence>
<feature type="transmembrane region" description="Helical" evidence="1">
    <location>
        <begin position="20"/>
        <end position="38"/>
    </location>
</feature>
<dbReference type="AlphaFoldDB" id="A0A226X346"/>
<dbReference type="EMBL" id="MTHB01000091">
    <property type="protein sequence ID" value="OXC77876.1"/>
    <property type="molecule type" value="Genomic_DNA"/>
</dbReference>
<keyword evidence="1" id="KW-0472">Membrane</keyword>
<keyword evidence="1" id="KW-1133">Transmembrane helix</keyword>